<accession>A0ABY7H7K6</accession>
<comment type="cofactor">
    <cofactor evidence="1">
        <name>FAD</name>
        <dbReference type="ChEBI" id="CHEBI:57692"/>
    </cofactor>
</comment>
<protein>
    <submittedName>
        <fullName evidence="8">Acyl-CoA/acyl-ACP dehydrogenase</fullName>
    </submittedName>
</protein>
<organism evidence="8 9">
    <name type="scientific">Nannocystis punicea</name>
    <dbReference type="NCBI Taxonomy" id="2995304"/>
    <lineage>
        <taxon>Bacteria</taxon>
        <taxon>Pseudomonadati</taxon>
        <taxon>Myxococcota</taxon>
        <taxon>Polyangia</taxon>
        <taxon>Nannocystales</taxon>
        <taxon>Nannocystaceae</taxon>
        <taxon>Nannocystis</taxon>
    </lineage>
</organism>
<evidence type="ECO:0000259" key="7">
    <source>
        <dbReference type="Pfam" id="PF02771"/>
    </source>
</evidence>
<reference evidence="8" key="1">
    <citation type="submission" date="2022-11" db="EMBL/GenBank/DDBJ databases">
        <title>Minimal conservation of predation-associated metabolite biosynthetic gene clusters underscores biosynthetic potential of Myxococcota including descriptions for ten novel species: Archangium lansinium sp. nov., Myxococcus landrumus sp. nov., Nannocystis bai.</title>
        <authorList>
            <person name="Ahearne A."/>
            <person name="Stevens C."/>
            <person name="Dowd S."/>
        </authorList>
    </citation>
    <scope>NUCLEOTIDE SEQUENCE</scope>
    <source>
        <strain evidence="8">Fl3</strain>
    </source>
</reference>
<dbReference type="Pfam" id="PF00441">
    <property type="entry name" value="Acyl-CoA_dh_1"/>
    <property type="match status" value="1"/>
</dbReference>
<dbReference type="InterPro" id="IPR037069">
    <property type="entry name" value="AcylCoA_DH/ox_N_sf"/>
</dbReference>
<dbReference type="PANTHER" id="PTHR43884">
    <property type="entry name" value="ACYL-COA DEHYDROGENASE"/>
    <property type="match status" value="1"/>
</dbReference>
<dbReference type="EMBL" id="CP114040">
    <property type="protein sequence ID" value="WAS95248.1"/>
    <property type="molecule type" value="Genomic_DNA"/>
</dbReference>
<dbReference type="InterPro" id="IPR046373">
    <property type="entry name" value="Acyl-CoA_Oxase/DH_mid-dom_sf"/>
</dbReference>
<evidence type="ECO:0000256" key="4">
    <source>
        <dbReference type="ARBA" id="ARBA00022827"/>
    </source>
</evidence>
<dbReference type="SUPFAM" id="SSF47203">
    <property type="entry name" value="Acyl-CoA dehydrogenase C-terminal domain-like"/>
    <property type="match status" value="1"/>
</dbReference>
<evidence type="ECO:0000259" key="6">
    <source>
        <dbReference type="Pfam" id="PF00441"/>
    </source>
</evidence>
<dbReference type="InterPro" id="IPR013786">
    <property type="entry name" value="AcylCoA_DH/ox_N"/>
</dbReference>
<evidence type="ECO:0000256" key="2">
    <source>
        <dbReference type="ARBA" id="ARBA00009347"/>
    </source>
</evidence>
<dbReference type="InterPro" id="IPR036250">
    <property type="entry name" value="AcylCo_DH-like_C"/>
</dbReference>
<evidence type="ECO:0000256" key="1">
    <source>
        <dbReference type="ARBA" id="ARBA00001974"/>
    </source>
</evidence>
<comment type="similarity">
    <text evidence="2">Belongs to the acyl-CoA dehydrogenase family.</text>
</comment>
<keyword evidence="5" id="KW-0560">Oxidoreductase</keyword>
<keyword evidence="3" id="KW-0285">Flavoprotein</keyword>
<sequence>MTRPHDFGFDDAAQILKDTARRLLQDHCAPEALHRLVATSSEPARASECVWDEALWRRMLDLGWTAVAVPERAGGFGMGLVAIAGLVEELGRAAVPSPLVATLCSTYVAAACDTDAARQLLLRIAAGLSVSLAITDRRGSWAPEDTDVAVDEAGALSGTAWFVQDARKVAGLIVKARSPRGVGLYLVDVDAAGVTIVPDAILDLTRDQAHVELRDVRDAQVLAGPGDGVRALVAAEPALLTIVAADMVGAAEWQLQTTAEYARTRVQFERPIGFFQAVKHPLVDMMVQIDAARSLVYDAACAFDHEPETAEVCARMAKAAASDAAADCSGRSVQLHGGIGFTWECFIHLWFKRQKHNEVLYGDGAHQRARLADRLLGRIGETA</sequence>
<evidence type="ECO:0000256" key="5">
    <source>
        <dbReference type="ARBA" id="ARBA00023002"/>
    </source>
</evidence>
<name>A0ABY7H7K6_9BACT</name>
<dbReference type="Gene3D" id="1.20.140.10">
    <property type="entry name" value="Butyryl-CoA Dehydrogenase, subunit A, domain 3"/>
    <property type="match status" value="1"/>
</dbReference>
<evidence type="ECO:0000256" key="3">
    <source>
        <dbReference type="ARBA" id="ARBA00022630"/>
    </source>
</evidence>
<keyword evidence="9" id="KW-1185">Reference proteome</keyword>
<gene>
    <name evidence="8" type="ORF">O0S08_03725</name>
</gene>
<proteinExistence type="inferred from homology"/>
<evidence type="ECO:0000313" key="9">
    <source>
        <dbReference type="Proteomes" id="UP001164459"/>
    </source>
</evidence>
<dbReference type="Proteomes" id="UP001164459">
    <property type="component" value="Chromosome"/>
</dbReference>
<dbReference type="PANTHER" id="PTHR43884:SF20">
    <property type="entry name" value="ACYL-COA DEHYDROGENASE FADE28"/>
    <property type="match status" value="1"/>
</dbReference>
<dbReference type="Pfam" id="PF02771">
    <property type="entry name" value="Acyl-CoA_dh_N"/>
    <property type="match status" value="1"/>
</dbReference>
<dbReference type="Gene3D" id="2.40.110.10">
    <property type="entry name" value="Butyryl-CoA Dehydrogenase, subunit A, domain 2"/>
    <property type="match status" value="1"/>
</dbReference>
<dbReference type="InterPro" id="IPR009100">
    <property type="entry name" value="AcylCoA_DH/oxidase_NM_dom_sf"/>
</dbReference>
<dbReference type="InterPro" id="IPR009075">
    <property type="entry name" value="AcylCo_DH/oxidase_C"/>
</dbReference>
<dbReference type="SUPFAM" id="SSF56645">
    <property type="entry name" value="Acyl-CoA dehydrogenase NM domain-like"/>
    <property type="match status" value="1"/>
</dbReference>
<dbReference type="Gene3D" id="1.10.540.10">
    <property type="entry name" value="Acyl-CoA dehydrogenase/oxidase, N-terminal domain"/>
    <property type="match status" value="1"/>
</dbReference>
<evidence type="ECO:0000313" key="8">
    <source>
        <dbReference type="EMBL" id="WAS95248.1"/>
    </source>
</evidence>
<feature type="domain" description="Acyl-CoA dehydrogenase/oxidase N-terminal" evidence="7">
    <location>
        <begin position="12"/>
        <end position="127"/>
    </location>
</feature>
<feature type="domain" description="Acyl-CoA dehydrogenase/oxidase C-terminal" evidence="6">
    <location>
        <begin position="243"/>
        <end position="376"/>
    </location>
</feature>
<keyword evidence="4" id="KW-0274">FAD</keyword>
<dbReference type="RefSeq" id="WP_269037580.1">
    <property type="nucleotide sequence ID" value="NZ_CP114040.1"/>
</dbReference>